<dbReference type="RefSeq" id="WP_125083261.1">
    <property type="nucleotide sequence ID" value="NZ_CP034248.1"/>
</dbReference>
<organism evidence="1 2">
    <name type="scientific">Paenibacillus lentus</name>
    <dbReference type="NCBI Taxonomy" id="1338368"/>
    <lineage>
        <taxon>Bacteria</taxon>
        <taxon>Bacillati</taxon>
        <taxon>Bacillota</taxon>
        <taxon>Bacilli</taxon>
        <taxon>Bacillales</taxon>
        <taxon>Paenibacillaceae</taxon>
        <taxon>Paenibacillus</taxon>
    </lineage>
</organism>
<sequence>MFTAITTTTAEDNSKQTFFNGDLVISTKAVDNSTSSSLIGRGISPMAVGDTIIVSKGVESTATVLGIDWIKMRTSLEVEIKEIAKDTSVVSRILRHSADVIQNFVPLAQISANPSTPYITSDGQYAYFTCIWEFKESIYGMVLASKESWIWINKAQQFDGGIYNL</sequence>
<dbReference type="Proteomes" id="UP000273145">
    <property type="component" value="Chromosome"/>
</dbReference>
<keyword evidence="2" id="KW-1185">Reference proteome</keyword>
<evidence type="ECO:0000313" key="1">
    <source>
        <dbReference type="EMBL" id="AZK47226.1"/>
    </source>
</evidence>
<dbReference type="OrthoDB" id="9842194at2"/>
<dbReference type="KEGG" id="plen:EIM92_14545"/>
<protein>
    <submittedName>
        <fullName evidence="1">Uncharacterized protein</fullName>
    </submittedName>
</protein>
<evidence type="ECO:0000313" key="2">
    <source>
        <dbReference type="Proteomes" id="UP000273145"/>
    </source>
</evidence>
<dbReference type="EMBL" id="CP034248">
    <property type="protein sequence ID" value="AZK47226.1"/>
    <property type="molecule type" value="Genomic_DNA"/>
</dbReference>
<accession>A0A3Q8S5B1</accession>
<proteinExistence type="predicted"/>
<gene>
    <name evidence="1" type="ORF">EIM92_14545</name>
</gene>
<name>A0A3Q8S5B1_9BACL</name>
<reference evidence="1 2" key="1">
    <citation type="submission" date="2018-11" db="EMBL/GenBank/DDBJ databases">
        <title>Genome sequencing of Paenibacillus lentus DSM25539(T).</title>
        <authorList>
            <person name="Kook J.-K."/>
            <person name="Park S.-N."/>
            <person name="Lim Y.K."/>
        </authorList>
    </citation>
    <scope>NUCLEOTIDE SEQUENCE [LARGE SCALE GENOMIC DNA]</scope>
    <source>
        <strain evidence="1 2">DSM 25539</strain>
    </source>
</reference>
<dbReference type="AlphaFoldDB" id="A0A3Q8S5B1"/>